<sequence>MQLSEKLSILAESAKYDVSCSSSGSRRKNTPGGIGNAAAAGICHSWSDDGRCISLLKILMTNDCLYDCAYCVNRRSNDIPRASFTPRELADLTIAFYLRNYIEGLFLSAAIRHSPDKTMEDMVEMLRLLREEHRFNGYIHVKAIPGADPLLIAQAGRLADRMSVNIELPSERSLHLLAPQKKRESILLPMNQIRQGILQRREEKRQHRKAPVFVPAGQSTQLMIGASPETDRQILRLSQGLYQKFHMKRVYYSAYMAVNTSSLLPVPGGPPPTLREHRLYQADWLLRFYHFDAEELLHDEAPQLDLLLDPKCMWALRNPEIFPVEINRADYQILLRIPGIGPTSARRIISSRRYGPLTYDTLKRTGAVLKRARYFITCQGKYAGGRDFNPRRIHSLLTAEETFAQQGYQGIQLSMEDLLHQETPAAPFSGGLKDLLGGTITGSTGENARRSTEEKLPSVILSRFHDIPSVTSAIMSPLPATDSPPPASGPALKSPLLLPTKGGALSHEGFSL</sequence>
<feature type="region of interest" description="Disordered" evidence="5">
    <location>
        <begin position="475"/>
        <end position="499"/>
    </location>
</feature>
<dbReference type="SFLD" id="SFLDG01102">
    <property type="entry name" value="Uncharacterised_Radical_SAM_Su"/>
    <property type="match status" value="1"/>
</dbReference>
<reference evidence="6 7" key="1">
    <citation type="submission" date="2024-04" db="EMBL/GenBank/DDBJ databases">
        <title>Genome sequencing and metabolic network reconstruction of aminoacids and betaine degradation by Anoxynatronum sibiricum.</title>
        <authorList>
            <person name="Detkova E.N."/>
            <person name="Boltjanskaja Y.V."/>
            <person name="Mardanov A.V."/>
            <person name="Kevbrin V."/>
        </authorList>
    </citation>
    <scope>NUCLEOTIDE SEQUENCE [LARGE SCALE GENOMIC DNA]</scope>
    <source>
        <strain evidence="6 7">Z-7981</strain>
    </source>
</reference>
<dbReference type="SFLD" id="SFLDS00029">
    <property type="entry name" value="Radical_SAM"/>
    <property type="match status" value="1"/>
</dbReference>
<dbReference type="InterPro" id="IPR051675">
    <property type="entry name" value="Endo/Exo/Phosphatase_dom_1"/>
</dbReference>
<comment type="caution">
    <text evidence="6">The sequence shown here is derived from an EMBL/GenBank/DDBJ whole genome shotgun (WGS) entry which is preliminary data.</text>
</comment>
<dbReference type="InterPro" id="IPR007197">
    <property type="entry name" value="rSAM"/>
</dbReference>
<dbReference type="InterPro" id="IPR058240">
    <property type="entry name" value="rSAM_sf"/>
</dbReference>
<evidence type="ECO:0000256" key="1">
    <source>
        <dbReference type="ARBA" id="ARBA00022691"/>
    </source>
</evidence>
<dbReference type="InterPro" id="IPR023874">
    <property type="entry name" value="DNA_rSAM_put"/>
</dbReference>
<organism evidence="6 7">
    <name type="scientific">Anoxynatronum sibiricum</name>
    <dbReference type="NCBI Taxonomy" id="210623"/>
    <lineage>
        <taxon>Bacteria</taxon>
        <taxon>Bacillati</taxon>
        <taxon>Bacillota</taxon>
        <taxon>Clostridia</taxon>
        <taxon>Eubacteriales</taxon>
        <taxon>Clostridiaceae</taxon>
        <taxon>Anoxynatronum</taxon>
    </lineage>
</organism>
<keyword evidence="2" id="KW-0479">Metal-binding</keyword>
<dbReference type="PANTHER" id="PTHR21180:SF9">
    <property type="entry name" value="TYPE II SECRETION SYSTEM PROTEIN K"/>
    <property type="match status" value="1"/>
</dbReference>
<proteinExistence type="predicted"/>
<dbReference type="SUPFAM" id="SSF47781">
    <property type="entry name" value="RuvA domain 2-like"/>
    <property type="match status" value="1"/>
</dbReference>
<evidence type="ECO:0000256" key="3">
    <source>
        <dbReference type="ARBA" id="ARBA00023004"/>
    </source>
</evidence>
<gene>
    <name evidence="6" type="ORF">AAIG11_09010</name>
</gene>
<accession>A0ABU9VTX9</accession>
<dbReference type="InterPro" id="IPR013785">
    <property type="entry name" value="Aldolase_TIM"/>
</dbReference>
<protein>
    <submittedName>
        <fullName evidence="6">DNA modification/repair radical SAM protein</fullName>
    </submittedName>
</protein>
<evidence type="ECO:0000256" key="4">
    <source>
        <dbReference type="ARBA" id="ARBA00023014"/>
    </source>
</evidence>
<dbReference type="CDD" id="cd01335">
    <property type="entry name" value="Radical_SAM"/>
    <property type="match status" value="1"/>
</dbReference>
<dbReference type="Gene3D" id="1.10.150.320">
    <property type="entry name" value="Photosystem II 12 kDa extrinsic protein"/>
    <property type="match status" value="1"/>
</dbReference>
<dbReference type="Proteomes" id="UP001407405">
    <property type="component" value="Unassembled WGS sequence"/>
</dbReference>
<dbReference type="Gene3D" id="3.20.20.70">
    <property type="entry name" value="Aldolase class I"/>
    <property type="match status" value="1"/>
</dbReference>
<keyword evidence="3" id="KW-0408">Iron</keyword>
<evidence type="ECO:0000313" key="6">
    <source>
        <dbReference type="EMBL" id="MEN1760610.1"/>
    </source>
</evidence>
<dbReference type="SUPFAM" id="SSF102114">
    <property type="entry name" value="Radical SAM enzymes"/>
    <property type="match status" value="1"/>
</dbReference>
<evidence type="ECO:0000256" key="5">
    <source>
        <dbReference type="SAM" id="MobiDB-lite"/>
    </source>
</evidence>
<dbReference type="InterPro" id="IPR010994">
    <property type="entry name" value="RuvA_2-like"/>
</dbReference>
<dbReference type="EMBL" id="JBCITM010000008">
    <property type="protein sequence ID" value="MEN1760610.1"/>
    <property type="molecule type" value="Genomic_DNA"/>
</dbReference>
<dbReference type="NCBIfam" id="TIGR03916">
    <property type="entry name" value="rSAM_link_UDG"/>
    <property type="match status" value="1"/>
</dbReference>
<dbReference type="PANTHER" id="PTHR21180">
    <property type="entry name" value="ENDONUCLEASE/EXONUCLEASE/PHOSPHATASE FAMILY DOMAIN-CONTAINING PROTEIN 1"/>
    <property type="match status" value="1"/>
</dbReference>
<keyword evidence="4" id="KW-0411">Iron-sulfur</keyword>
<keyword evidence="7" id="KW-1185">Reference proteome</keyword>
<name>A0ABU9VTX9_9CLOT</name>
<evidence type="ECO:0000313" key="7">
    <source>
        <dbReference type="Proteomes" id="UP001407405"/>
    </source>
</evidence>
<keyword evidence="1" id="KW-0949">S-adenosyl-L-methionine</keyword>
<evidence type="ECO:0000256" key="2">
    <source>
        <dbReference type="ARBA" id="ARBA00022723"/>
    </source>
</evidence>